<gene>
    <name evidence="2" type="ORF">GUJ93_ZPchr0003g18517</name>
</gene>
<sequence length="251" mass="26706">MHALLFDYLLRGRVLAASPHQAPDLLAYGFVRVQAASRTSLHARPTSVRGYFSTGRPPPALGSQGAAPTALPDLLHAVGSRGVNGRAWRVVEASANSLTRCRISRPVDPPRPLSGCLHPPPHATTFSIAGPSIGTTRVLPHLSCLHRGVQIPIVMTADEKLDFLMAAVSQVIGQLSTINSHLDDHDRRLARLEKIRVGDDFLPQGDATIENVDGEVLPRSKSPDDEGNHSGNSGCGSNDGCGAVDALYGRK</sequence>
<dbReference type="Proteomes" id="UP000729402">
    <property type="component" value="Unassembled WGS sequence"/>
</dbReference>
<evidence type="ECO:0000256" key="1">
    <source>
        <dbReference type="SAM" id="MobiDB-lite"/>
    </source>
</evidence>
<evidence type="ECO:0000313" key="2">
    <source>
        <dbReference type="EMBL" id="KAG8061126.1"/>
    </source>
</evidence>
<organism evidence="2 3">
    <name type="scientific">Zizania palustris</name>
    <name type="common">Northern wild rice</name>
    <dbReference type="NCBI Taxonomy" id="103762"/>
    <lineage>
        <taxon>Eukaryota</taxon>
        <taxon>Viridiplantae</taxon>
        <taxon>Streptophyta</taxon>
        <taxon>Embryophyta</taxon>
        <taxon>Tracheophyta</taxon>
        <taxon>Spermatophyta</taxon>
        <taxon>Magnoliopsida</taxon>
        <taxon>Liliopsida</taxon>
        <taxon>Poales</taxon>
        <taxon>Poaceae</taxon>
        <taxon>BOP clade</taxon>
        <taxon>Oryzoideae</taxon>
        <taxon>Oryzeae</taxon>
        <taxon>Zizaniinae</taxon>
        <taxon>Zizania</taxon>
    </lineage>
</organism>
<feature type="compositionally biased region" description="Basic and acidic residues" evidence="1">
    <location>
        <begin position="216"/>
        <end position="228"/>
    </location>
</feature>
<dbReference type="AlphaFoldDB" id="A0A8J5VII2"/>
<protein>
    <submittedName>
        <fullName evidence="2">Uncharacterized protein</fullName>
    </submittedName>
</protein>
<comment type="caution">
    <text evidence="2">The sequence shown here is derived from an EMBL/GenBank/DDBJ whole genome shotgun (WGS) entry which is preliminary data.</text>
</comment>
<dbReference type="OrthoDB" id="721686at2759"/>
<accession>A0A8J5VII2</accession>
<keyword evidence="3" id="KW-1185">Reference proteome</keyword>
<dbReference type="EMBL" id="JAAALK010000286">
    <property type="protein sequence ID" value="KAG8061126.1"/>
    <property type="molecule type" value="Genomic_DNA"/>
</dbReference>
<name>A0A8J5VII2_ZIZPA</name>
<proteinExistence type="predicted"/>
<feature type="region of interest" description="Disordered" evidence="1">
    <location>
        <begin position="216"/>
        <end position="251"/>
    </location>
</feature>
<reference evidence="2" key="2">
    <citation type="submission" date="2021-02" db="EMBL/GenBank/DDBJ databases">
        <authorList>
            <person name="Kimball J.A."/>
            <person name="Haas M.W."/>
            <person name="Macchietto M."/>
            <person name="Kono T."/>
            <person name="Duquette J."/>
            <person name="Shao M."/>
        </authorList>
    </citation>
    <scope>NUCLEOTIDE SEQUENCE</scope>
    <source>
        <tissue evidence="2">Fresh leaf tissue</tissue>
    </source>
</reference>
<reference evidence="2" key="1">
    <citation type="journal article" date="2021" name="bioRxiv">
        <title>Whole Genome Assembly and Annotation of Northern Wild Rice, Zizania palustris L., Supports a Whole Genome Duplication in the Zizania Genus.</title>
        <authorList>
            <person name="Haas M."/>
            <person name="Kono T."/>
            <person name="Macchietto M."/>
            <person name="Millas R."/>
            <person name="McGilp L."/>
            <person name="Shao M."/>
            <person name="Duquette J."/>
            <person name="Hirsch C.N."/>
            <person name="Kimball J."/>
        </authorList>
    </citation>
    <scope>NUCLEOTIDE SEQUENCE</scope>
    <source>
        <tissue evidence="2">Fresh leaf tissue</tissue>
    </source>
</reference>
<evidence type="ECO:0000313" key="3">
    <source>
        <dbReference type="Proteomes" id="UP000729402"/>
    </source>
</evidence>